<comment type="caution">
    <text evidence="2">The sequence shown here is derived from an EMBL/GenBank/DDBJ whole genome shotgun (WGS) entry which is preliminary data.</text>
</comment>
<sequence>MHRSSLTFFHLILFSQKGIKEATPDPLLKNLPVIVLSAEDSEFDDECPIRFSRNRNTKLQSSSKILTGSLIDEDTDEDIGKDNQADDESDNLFHDEAIVDSQVAGDEAIPHSNDSIDNEADDEYDYSDNFIDDGPIVDEPTS</sequence>
<dbReference type="Proteomes" id="UP001151760">
    <property type="component" value="Unassembled WGS sequence"/>
</dbReference>
<evidence type="ECO:0000313" key="3">
    <source>
        <dbReference type="Proteomes" id="UP001151760"/>
    </source>
</evidence>
<proteinExistence type="predicted"/>
<dbReference type="EMBL" id="BQNB010017717">
    <property type="protein sequence ID" value="GJT66472.1"/>
    <property type="molecule type" value="Genomic_DNA"/>
</dbReference>
<feature type="compositionally biased region" description="Acidic residues" evidence="1">
    <location>
        <begin position="116"/>
        <end position="126"/>
    </location>
</feature>
<gene>
    <name evidence="2" type="ORF">Tco_1017952</name>
</gene>
<evidence type="ECO:0000313" key="2">
    <source>
        <dbReference type="EMBL" id="GJT66472.1"/>
    </source>
</evidence>
<protein>
    <submittedName>
        <fullName evidence="2">Uncharacterized protein</fullName>
    </submittedName>
</protein>
<organism evidence="2 3">
    <name type="scientific">Tanacetum coccineum</name>
    <dbReference type="NCBI Taxonomy" id="301880"/>
    <lineage>
        <taxon>Eukaryota</taxon>
        <taxon>Viridiplantae</taxon>
        <taxon>Streptophyta</taxon>
        <taxon>Embryophyta</taxon>
        <taxon>Tracheophyta</taxon>
        <taxon>Spermatophyta</taxon>
        <taxon>Magnoliopsida</taxon>
        <taxon>eudicotyledons</taxon>
        <taxon>Gunneridae</taxon>
        <taxon>Pentapetalae</taxon>
        <taxon>asterids</taxon>
        <taxon>campanulids</taxon>
        <taxon>Asterales</taxon>
        <taxon>Asteraceae</taxon>
        <taxon>Asteroideae</taxon>
        <taxon>Anthemideae</taxon>
        <taxon>Anthemidinae</taxon>
        <taxon>Tanacetum</taxon>
    </lineage>
</organism>
<feature type="region of interest" description="Disordered" evidence="1">
    <location>
        <begin position="63"/>
        <end position="142"/>
    </location>
</feature>
<accession>A0ABQ5FVI9</accession>
<name>A0ABQ5FVI9_9ASTR</name>
<reference evidence="2" key="1">
    <citation type="journal article" date="2022" name="Int. J. Mol. Sci.">
        <title>Draft Genome of Tanacetum Coccineum: Genomic Comparison of Closely Related Tanacetum-Family Plants.</title>
        <authorList>
            <person name="Yamashiro T."/>
            <person name="Shiraishi A."/>
            <person name="Nakayama K."/>
            <person name="Satake H."/>
        </authorList>
    </citation>
    <scope>NUCLEOTIDE SEQUENCE</scope>
</reference>
<reference evidence="2" key="2">
    <citation type="submission" date="2022-01" db="EMBL/GenBank/DDBJ databases">
        <authorList>
            <person name="Yamashiro T."/>
            <person name="Shiraishi A."/>
            <person name="Satake H."/>
            <person name="Nakayama K."/>
        </authorList>
    </citation>
    <scope>NUCLEOTIDE SEQUENCE</scope>
</reference>
<keyword evidence="3" id="KW-1185">Reference proteome</keyword>
<evidence type="ECO:0000256" key="1">
    <source>
        <dbReference type="SAM" id="MobiDB-lite"/>
    </source>
</evidence>